<accession>A0A9K3DQC4</accession>
<keyword evidence="2" id="KW-1185">Reference proteome</keyword>
<dbReference type="Proteomes" id="UP000215914">
    <property type="component" value="Unassembled WGS sequence"/>
</dbReference>
<evidence type="ECO:0000313" key="2">
    <source>
        <dbReference type="Proteomes" id="UP000215914"/>
    </source>
</evidence>
<organism evidence="1 2">
    <name type="scientific">Helianthus annuus</name>
    <name type="common">Common sunflower</name>
    <dbReference type="NCBI Taxonomy" id="4232"/>
    <lineage>
        <taxon>Eukaryota</taxon>
        <taxon>Viridiplantae</taxon>
        <taxon>Streptophyta</taxon>
        <taxon>Embryophyta</taxon>
        <taxon>Tracheophyta</taxon>
        <taxon>Spermatophyta</taxon>
        <taxon>Magnoliopsida</taxon>
        <taxon>eudicotyledons</taxon>
        <taxon>Gunneridae</taxon>
        <taxon>Pentapetalae</taxon>
        <taxon>asterids</taxon>
        <taxon>campanulids</taxon>
        <taxon>Asterales</taxon>
        <taxon>Asteraceae</taxon>
        <taxon>Asteroideae</taxon>
        <taxon>Heliantheae alliance</taxon>
        <taxon>Heliantheae</taxon>
        <taxon>Helianthus</taxon>
    </lineage>
</organism>
<dbReference type="EMBL" id="MNCJ02000331">
    <property type="protein sequence ID" value="KAF5758914.1"/>
    <property type="molecule type" value="Genomic_DNA"/>
</dbReference>
<proteinExistence type="predicted"/>
<dbReference type="Gramene" id="mRNA:HanXRQr2_Chr16g0734941">
    <property type="protein sequence ID" value="CDS:HanXRQr2_Chr16g0734941.1"/>
    <property type="gene ID" value="HanXRQr2_Chr16g0734941"/>
</dbReference>
<evidence type="ECO:0000313" key="1">
    <source>
        <dbReference type="EMBL" id="KAF5758914.1"/>
    </source>
</evidence>
<reference evidence="1" key="1">
    <citation type="journal article" date="2017" name="Nature">
        <title>The sunflower genome provides insights into oil metabolism, flowering and Asterid evolution.</title>
        <authorList>
            <person name="Badouin H."/>
            <person name="Gouzy J."/>
            <person name="Grassa C.J."/>
            <person name="Murat F."/>
            <person name="Staton S.E."/>
            <person name="Cottret L."/>
            <person name="Lelandais-Briere C."/>
            <person name="Owens G.L."/>
            <person name="Carrere S."/>
            <person name="Mayjonade B."/>
            <person name="Legrand L."/>
            <person name="Gill N."/>
            <person name="Kane N.C."/>
            <person name="Bowers J.E."/>
            <person name="Hubner S."/>
            <person name="Bellec A."/>
            <person name="Berard A."/>
            <person name="Berges H."/>
            <person name="Blanchet N."/>
            <person name="Boniface M.C."/>
            <person name="Brunel D."/>
            <person name="Catrice O."/>
            <person name="Chaidir N."/>
            <person name="Claudel C."/>
            <person name="Donnadieu C."/>
            <person name="Faraut T."/>
            <person name="Fievet G."/>
            <person name="Helmstetter N."/>
            <person name="King M."/>
            <person name="Knapp S.J."/>
            <person name="Lai Z."/>
            <person name="Le Paslier M.C."/>
            <person name="Lippi Y."/>
            <person name="Lorenzon L."/>
            <person name="Mandel J.R."/>
            <person name="Marage G."/>
            <person name="Marchand G."/>
            <person name="Marquand E."/>
            <person name="Bret-Mestries E."/>
            <person name="Morien E."/>
            <person name="Nambeesan S."/>
            <person name="Nguyen T."/>
            <person name="Pegot-Espagnet P."/>
            <person name="Pouilly N."/>
            <person name="Raftis F."/>
            <person name="Sallet E."/>
            <person name="Schiex T."/>
            <person name="Thomas J."/>
            <person name="Vandecasteele C."/>
            <person name="Vares D."/>
            <person name="Vear F."/>
            <person name="Vautrin S."/>
            <person name="Crespi M."/>
            <person name="Mangin B."/>
            <person name="Burke J.M."/>
            <person name="Salse J."/>
            <person name="Munos S."/>
            <person name="Vincourt P."/>
            <person name="Rieseberg L.H."/>
            <person name="Langlade N.B."/>
        </authorList>
    </citation>
    <scope>NUCLEOTIDE SEQUENCE</scope>
    <source>
        <tissue evidence="1">Leaves</tissue>
    </source>
</reference>
<name>A0A9K3DQC4_HELAN</name>
<dbReference type="AlphaFoldDB" id="A0A9K3DQC4"/>
<protein>
    <submittedName>
        <fullName evidence="1">Uncharacterized protein</fullName>
    </submittedName>
</protein>
<reference evidence="1" key="2">
    <citation type="submission" date="2020-06" db="EMBL/GenBank/DDBJ databases">
        <title>Helianthus annuus Genome sequencing and assembly Release 2.</title>
        <authorList>
            <person name="Gouzy J."/>
            <person name="Langlade N."/>
            <person name="Munos S."/>
        </authorList>
    </citation>
    <scope>NUCLEOTIDE SEQUENCE</scope>
    <source>
        <tissue evidence="1">Leaves</tissue>
    </source>
</reference>
<gene>
    <name evidence="1" type="ORF">HanXRQr2_Chr16g0734941</name>
</gene>
<comment type="caution">
    <text evidence="1">The sequence shown here is derived from an EMBL/GenBank/DDBJ whole genome shotgun (WGS) entry which is preliminary data.</text>
</comment>
<sequence length="54" mass="6440">MMYNPLKHNIIWFSYSTLTHKTRRRTKPRYQLIRVSVFHIRPISSPSLSPGDNP</sequence>